<dbReference type="EMBL" id="CP022133">
    <property type="protein sequence ID" value="ASG65817.1"/>
    <property type="molecule type" value="Genomic_DNA"/>
</dbReference>
<dbReference type="Proteomes" id="UP000197717">
    <property type="component" value="Chromosome"/>
</dbReference>
<sequence>MASLDLFAGENNDVTRFSERAYLLHGYVERDANAILEQLREVIKQSPLRQFVTPGGGKMSVRTSSCGDFGWITDRKGYRYTDTDTITGEPWPAMPAELKELAETAAKECGFESFSPNACLINVYHPGAAMGLHQDKDESDFSQPIVSFSLGLPATFLWGGLKRGGSPHKITLQHGDVLVWGGPDRLRYHGVKKLADGQHPLTGNVRVNLTFRVR</sequence>
<dbReference type="Gene3D" id="2.60.120.590">
    <property type="entry name" value="Alpha-ketoglutarate-dependent dioxygenase AlkB-like"/>
    <property type="match status" value="1"/>
</dbReference>
<evidence type="ECO:0000256" key="4">
    <source>
        <dbReference type="ARBA" id="ARBA00023002"/>
    </source>
</evidence>
<evidence type="ECO:0000256" key="1">
    <source>
        <dbReference type="ARBA" id="ARBA00001954"/>
    </source>
</evidence>
<evidence type="ECO:0000313" key="8">
    <source>
        <dbReference type="Proteomes" id="UP000197717"/>
    </source>
</evidence>
<dbReference type="InterPro" id="IPR005123">
    <property type="entry name" value="Oxoglu/Fe-dep_dioxygenase_dom"/>
</dbReference>
<evidence type="ECO:0000256" key="2">
    <source>
        <dbReference type="ARBA" id="ARBA00022723"/>
    </source>
</evidence>
<reference evidence="7 8" key="1">
    <citation type="submission" date="2017-06" db="EMBL/GenBank/DDBJ databases">
        <title>Complete genome sequence of Idiomarina piscisalsi strain 10PY1A isolated from soil of Soudi Arabia.</title>
        <authorList>
            <person name="Kim M.-C."/>
            <person name="Jung B.K."/>
            <person name="Budiyanto F."/>
            <person name="Nzila A."/>
            <person name="Shin J.-H."/>
        </authorList>
    </citation>
    <scope>NUCLEOTIDE SEQUENCE [LARGE SCALE GENOMIC DNA]</scope>
    <source>
        <strain evidence="7 8">10PY1A</strain>
    </source>
</reference>
<dbReference type="Pfam" id="PF13532">
    <property type="entry name" value="2OG-FeII_Oxy_2"/>
    <property type="match status" value="1"/>
</dbReference>
<feature type="domain" description="Fe2OG dioxygenase" evidence="6">
    <location>
        <begin position="115"/>
        <end position="214"/>
    </location>
</feature>
<organism evidence="7 8">
    <name type="scientific">Idiomarina piscisalsi</name>
    <dbReference type="NCBI Taxonomy" id="1096243"/>
    <lineage>
        <taxon>Bacteria</taxon>
        <taxon>Pseudomonadati</taxon>
        <taxon>Pseudomonadota</taxon>
        <taxon>Gammaproteobacteria</taxon>
        <taxon>Alteromonadales</taxon>
        <taxon>Idiomarinaceae</taxon>
        <taxon>Idiomarina</taxon>
    </lineage>
</organism>
<protein>
    <submittedName>
        <fullName evidence="7">Alpha-ketoglutarate-dependent dioxygenase AlkB</fullName>
    </submittedName>
</protein>
<keyword evidence="5" id="KW-0408">Iron</keyword>
<dbReference type="SUPFAM" id="SSF51197">
    <property type="entry name" value="Clavaminate synthase-like"/>
    <property type="match status" value="1"/>
</dbReference>
<evidence type="ECO:0000256" key="5">
    <source>
        <dbReference type="ARBA" id="ARBA00023004"/>
    </source>
</evidence>
<comment type="cofactor">
    <cofactor evidence="1">
        <name>Fe(2+)</name>
        <dbReference type="ChEBI" id="CHEBI:29033"/>
    </cofactor>
</comment>
<keyword evidence="2" id="KW-0479">Metal-binding</keyword>
<keyword evidence="4" id="KW-0560">Oxidoreductase</keyword>
<evidence type="ECO:0000259" key="6">
    <source>
        <dbReference type="PROSITE" id="PS51471"/>
    </source>
</evidence>
<accession>A0ABM6LTC1</accession>
<name>A0ABM6LTC1_9GAMM</name>
<dbReference type="InterPro" id="IPR037151">
    <property type="entry name" value="AlkB-like_sf"/>
</dbReference>
<evidence type="ECO:0000256" key="3">
    <source>
        <dbReference type="ARBA" id="ARBA00022964"/>
    </source>
</evidence>
<proteinExistence type="predicted"/>
<dbReference type="PANTHER" id="PTHR16557">
    <property type="entry name" value="ALKYLATED DNA REPAIR PROTEIN ALKB-RELATED"/>
    <property type="match status" value="1"/>
</dbReference>
<dbReference type="InterPro" id="IPR004574">
    <property type="entry name" value="Alkb"/>
</dbReference>
<keyword evidence="8" id="KW-1185">Reference proteome</keyword>
<gene>
    <name evidence="7" type="ORF">CEW91_06540</name>
</gene>
<dbReference type="PANTHER" id="PTHR16557:SF2">
    <property type="entry name" value="NUCLEIC ACID DIOXYGENASE ALKBH1"/>
    <property type="match status" value="1"/>
</dbReference>
<dbReference type="RefSeq" id="WP_088768216.1">
    <property type="nucleotide sequence ID" value="NZ_CP022133.1"/>
</dbReference>
<dbReference type="InterPro" id="IPR027450">
    <property type="entry name" value="AlkB-like"/>
</dbReference>
<evidence type="ECO:0000313" key="7">
    <source>
        <dbReference type="EMBL" id="ASG65817.1"/>
    </source>
</evidence>
<dbReference type="PROSITE" id="PS51471">
    <property type="entry name" value="FE2OG_OXY"/>
    <property type="match status" value="1"/>
</dbReference>
<dbReference type="GO" id="GO:0051213">
    <property type="term" value="F:dioxygenase activity"/>
    <property type="evidence" value="ECO:0007669"/>
    <property type="project" value="UniProtKB-KW"/>
</dbReference>
<keyword evidence="3 7" id="KW-0223">Dioxygenase</keyword>
<dbReference type="NCBIfam" id="NF011930">
    <property type="entry name" value="PRK15401.1"/>
    <property type="match status" value="1"/>
</dbReference>